<feature type="region of interest" description="Disordered" evidence="2">
    <location>
        <begin position="177"/>
        <end position="221"/>
    </location>
</feature>
<keyword evidence="1" id="KW-0175">Coiled coil</keyword>
<dbReference type="InterPro" id="IPR007590">
    <property type="entry name" value="Saf4/Yju2"/>
</dbReference>
<dbReference type="PANTHER" id="PTHR12111">
    <property type="entry name" value="SPLICING FACTOR YJU2"/>
    <property type="match status" value="1"/>
</dbReference>
<feature type="coiled-coil region" evidence="1">
    <location>
        <begin position="142"/>
        <end position="169"/>
    </location>
</feature>
<dbReference type="Pfam" id="PF04502">
    <property type="entry name" value="Saf4_Yju2"/>
    <property type="match status" value="2"/>
</dbReference>
<keyword evidence="4" id="KW-1185">Reference proteome</keyword>
<accession>A0ABQ9FG94</accession>
<dbReference type="Proteomes" id="UP001217089">
    <property type="component" value="Unassembled WGS sequence"/>
</dbReference>
<evidence type="ECO:0008006" key="5">
    <source>
        <dbReference type="Google" id="ProtNLM"/>
    </source>
</evidence>
<proteinExistence type="predicted"/>
<feature type="compositionally biased region" description="Polar residues" evidence="2">
    <location>
        <begin position="261"/>
        <end position="275"/>
    </location>
</feature>
<feature type="region of interest" description="Disordered" evidence="2">
    <location>
        <begin position="256"/>
        <end position="315"/>
    </location>
</feature>
<evidence type="ECO:0000256" key="1">
    <source>
        <dbReference type="SAM" id="Coils"/>
    </source>
</evidence>
<reference evidence="3 4" key="1">
    <citation type="submission" date="2022-12" db="EMBL/GenBank/DDBJ databases">
        <title>Chromosome-level genome of Tegillarca granosa.</title>
        <authorList>
            <person name="Kim J."/>
        </authorList>
    </citation>
    <scope>NUCLEOTIDE SEQUENCE [LARGE SCALE GENOMIC DNA]</scope>
    <source>
        <strain evidence="3">Teg-2019</strain>
        <tissue evidence="3">Adductor muscle</tissue>
    </source>
</reference>
<dbReference type="PANTHER" id="PTHR12111:SF1">
    <property type="entry name" value="SPLICING FACTOR YJU2"/>
    <property type="match status" value="1"/>
</dbReference>
<comment type="caution">
    <text evidence="3">The sequence shown here is derived from an EMBL/GenBank/DDBJ whole genome shotgun (WGS) entry which is preliminary data.</text>
</comment>
<organism evidence="3 4">
    <name type="scientific">Tegillarca granosa</name>
    <name type="common">Malaysian cockle</name>
    <name type="synonym">Anadara granosa</name>
    <dbReference type="NCBI Taxonomy" id="220873"/>
    <lineage>
        <taxon>Eukaryota</taxon>
        <taxon>Metazoa</taxon>
        <taxon>Spiralia</taxon>
        <taxon>Lophotrochozoa</taxon>
        <taxon>Mollusca</taxon>
        <taxon>Bivalvia</taxon>
        <taxon>Autobranchia</taxon>
        <taxon>Pteriomorphia</taxon>
        <taxon>Arcoida</taxon>
        <taxon>Arcoidea</taxon>
        <taxon>Arcidae</taxon>
        <taxon>Tegillarca</taxon>
    </lineage>
</organism>
<evidence type="ECO:0000313" key="3">
    <source>
        <dbReference type="EMBL" id="KAJ8315542.1"/>
    </source>
</evidence>
<sequence length="315" mass="36304">MSERKVLNKYYPPDFDPSAIPKMKTRGKNVPFNIRLMAPFNMRCNTCGVYIYKGKKFNSRKEDTDIKRQDYELEAGATRLFEAEKLAQEMAERERQEKEDEELNNPMKVLENRTKASRNEIEQIDMLEELREMNARQANIDHEKMLELHKEYEVQLKKLQDEEEEKEIRAIFGQKEGKSIKRLQDDSDSDEEPVKKKQVIAETEKPTDILSSDAKLTKSENKKELWNKSIGGFSSKKNLLTLVKKKSNSADCAKIQEKTKGLNNKSNAGISSSLSAIKGSDKDNSNKALTSNVTNKNENKTDSTGINQRYQDYRC</sequence>
<evidence type="ECO:0000313" key="4">
    <source>
        <dbReference type="Proteomes" id="UP001217089"/>
    </source>
</evidence>
<dbReference type="EMBL" id="JARBDR010000337">
    <property type="protein sequence ID" value="KAJ8315542.1"/>
    <property type="molecule type" value="Genomic_DNA"/>
</dbReference>
<protein>
    <recommendedName>
        <fullName evidence="5">Splicing factor YJU2</fullName>
    </recommendedName>
</protein>
<gene>
    <name evidence="3" type="ORF">KUTeg_007692</name>
</gene>
<evidence type="ECO:0000256" key="2">
    <source>
        <dbReference type="SAM" id="MobiDB-lite"/>
    </source>
</evidence>
<name>A0ABQ9FG94_TEGGR</name>
<feature type="compositionally biased region" description="Polar residues" evidence="2">
    <location>
        <begin position="286"/>
        <end position="315"/>
    </location>
</feature>